<dbReference type="Proteomes" id="UP000033188">
    <property type="component" value="Chromosome 4"/>
</dbReference>
<proteinExistence type="predicted"/>
<dbReference type="VEuPathDB" id="PiroplasmaDB:BBBOND_0403730"/>
<dbReference type="EMBL" id="LK391710">
    <property type="protein sequence ID" value="CDR97885.1"/>
    <property type="molecule type" value="Genomic_DNA"/>
</dbReference>
<evidence type="ECO:0000313" key="1">
    <source>
        <dbReference type="EMBL" id="CDR97885.1"/>
    </source>
</evidence>
<organism evidence="1 2">
    <name type="scientific">Babesia bigemina</name>
    <dbReference type="NCBI Taxonomy" id="5866"/>
    <lineage>
        <taxon>Eukaryota</taxon>
        <taxon>Sar</taxon>
        <taxon>Alveolata</taxon>
        <taxon>Apicomplexa</taxon>
        <taxon>Aconoidasida</taxon>
        <taxon>Piroplasmida</taxon>
        <taxon>Babesiidae</taxon>
        <taxon>Babesia</taxon>
    </lineage>
</organism>
<dbReference type="RefSeq" id="XP_012770071.1">
    <property type="nucleotide sequence ID" value="XM_012914617.1"/>
</dbReference>
<dbReference type="GeneID" id="24566426"/>
<dbReference type="AlphaFoldDB" id="A0A061DEU4"/>
<protein>
    <submittedName>
        <fullName evidence="1">Uncharacterized protein</fullName>
    </submittedName>
</protein>
<dbReference type="KEGG" id="bbig:BBBOND_0403730"/>
<reference evidence="2" key="1">
    <citation type="journal article" date="2014" name="Nucleic Acids Res.">
        <title>The evolutionary dynamics of variant antigen genes in Babesia reveal a history of genomic innovation underlying host-parasite interaction.</title>
        <authorList>
            <person name="Jackson A.P."/>
            <person name="Otto T.D."/>
            <person name="Darby A."/>
            <person name="Ramaprasad A."/>
            <person name="Xia D."/>
            <person name="Echaide I.E."/>
            <person name="Farber M."/>
            <person name="Gahlot S."/>
            <person name="Gamble J."/>
            <person name="Gupta D."/>
            <person name="Gupta Y."/>
            <person name="Jackson L."/>
            <person name="Malandrin L."/>
            <person name="Malas T.B."/>
            <person name="Moussa E."/>
            <person name="Nair M."/>
            <person name="Reid A.J."/>
            <person name="Sanders M."/>
            <person name="Sharma J."/>
            <person name="Tracey A."/>
            <person name="Quail M.A."/>
            <person name="Weir W."/>
            <person name="Wastling J.M."/>
            <person name="Hall N."/>
            <person name="Willadsen P."/>
            <person name="Lingelbach K."/>
            <person name="Shiels B."/>
            <person name="Tait A."/>
            <person name="Berriman M."/>
            <person name="Allred D.R."/>
            <person name="Pain A."/>
        </authorList>
    </citation>
    <scope>NUCLEOTIDE SEQUENCE [LARGE SCALE GENOMIC DNA]</scope>
    <source>
        <strain evidence="2">Bond</strain>
    </source>
</reference>
<sequence length="326" mass="34937">MSCVHSQLLQRLNSAGVDGVAAAIRRCIFYPSILAFIFSSGLTGKEELAHISAAVLRHLPNLNASATTSVLASLSKAHYRNFQLFSAIVSHLDHLPSLGLKDARSVIRSFSRVHFTNTAVVSRCAGIVKTNIEQLRPLDACELLHALTRLRHCDQELLELLVSRSVADIPSFDDVALANFATAAAKAGVETATVAVICRELRSRAGKLGPLETVRSLLALARFGPQSDTVPTANTVLKGLNCSRLSLIQMVLALEAVSQLGCEGAERIRAALVAKRDAYPRVPHDVGFDVCAHILRQLATRIDSALALPTGERAPDSRPAGSEADL</sequence>
<gene>
    <name evidence="1" type="ORF">BBBOND_0403730</name>
</gene>
<name>A0A061DEU4_BABBI</name>
<accession>A0A061DEU4</accession>
<dbReference type="OrthoDB" id="361063at2759"/>
<keyword evidence="2" id="KW-1185">Reference proteome</keyword>
<evidence type="ECO:0000313" key="2">
    <source>
        <dbReference type="Proteomes" id="UP000033188"/>
    </source>
</evidence>